<dbReference type="AlphaFoldDB" id="A0A3P3T7I2"/>
<gene>
    <name evidence="1" type="ORF">EHV15_36145</name>
</gene>
<reference evidence="1 2" key="1">
    <citation type="submission" date="2018-11" db="EMBL/GenBank/DDBJ databases">
        <title>Genome sequencing of Paenibacillus sp. KCOM 3021 (= ChDC PVNT-B20).</title>
        <authorList>
            <person name="Kook J.-K."/>
            <person name="Park S.-N."/>
            <person name="Lim Y.K."/>
        </authorList>
    </citation>
    <scope>NUCLEOTIDE SEQUENCE [LARGE SCALE GENOMIC DNA]</scope>
    <source>
        <strain evidence="1 2">KCOM 3021</strain>
    </source>
</reference>
<dbReference type="RefSeq" id="WP_124333744.1">
    <property type="nucleotide sequence ID" value="NZ_RRCN01000003.1"/>
</dbReference>
<keyword evidence="2" id="KW-1185">Reference proteome</keyword>
<protein>
    <submittedName>
        <fullName evidence="1">Uncharacterized protein</fullName>
    </submittedName>
</protein>
<evidence type="ECO:0000313" key="2">
    <source>
        <dbReference type="Proteomes" id="UP000267017"/>
    </source>
</evidence>
<accession>A0A3P3T7I2</accession>
<organism evidence="1 2">
    <name type="scientific">Paenibacillus oralis</name>
    <dbReference type="NCBI Taxonomy" id="2490856"/>
    <lineage>
        <taxon>Bacteria</taxon>
        <taxon>Bacillati</taxon>
        <taxon>Bacillota</taxon>
        <taxon>Bacilli</taxon>
        <taxon>Bacillales</taxon>
        <taxon>Paenibacillaceae</taxon>
        <taxon>Paenibacillus</taxon>
    </lineage>
</organism>
<comment type="caution">
    <text evidence="1">The sequence shown here is derived from an EMBL/GenBank/DDBJ whole genome shotgun (WGS) entry which is preliminary data.</text>
</comment>
<proteinExistence type="predicted"/>
<dbReference type="Proteomes" id="UP000267017">
    <property type="component" value="Unassembled WGS sequence"/>
</dbReference>
<evidence type="ECO:0000313" key="1">
    <source>
        <dbReference type="EMBL" id="RRJ53996.1"/>
    </source>
</evidence>
<dbReference type="EMBL" id="RRCN01000003">
    <property type="protein sequence ID" value="RRJ53996.1"/>
    <property type="molecule type" value="Genomic_DNA"/>
</dbReference>
<sequence length="64" mass="7478">MIGGVDGFELPEVISSKIAKLIERNDGYRDVYELFKAQGMTDREIYWNILNDFLDYELEGRCLD</sequence>
<name>A0A3P3T7I2_9BACL</name>